<dbReference type="CDD" id="cd14667">
    <property type="entry name" value="3D_containing_proteins"/>
    <property type="match status" value="1"/>
</dbReference>
<sequence>MKTRQVDRYIGWLLGLCLASFLFVGFFLTGQALAQTQQRNLYVGCEGEDVARLQNTLNLKGYYCGPADQKFGVKTQKAVLALQQENACRVDGIVGPETRRALDAYQPRLLFEGCTGADVTRLQETLKERGYLTGDADGKFGPETRKAVLAFQKANSLEADAIVGPLTRQALAQYKETHSSVVSSRGGSEPMRYIQVLDMKATGYCPCNQCNYPWGGRPSALGLPLGRGIAAVDPTVIKLGTRLYVEGYGEAIAADTGGAIKGNRIDLCFDTHSEALDWGIQNVKVYVLPD</sequence>
<keyword evidence="5" id="KW-1185">Reference proteome</keyword>
<dbReference type="EMBL" id="CP002048">
    <property type="protein sequence ID" value="ADI02176.1"/>
    <property type="molecule type" value="Genomic_DNA"/>
</dbReference>
<dbReference type="InterPro" id="IPR059180">
    <property type="entry name" value="3D_YorM"/>
</dbReference>
<dbReference type="SUPFAM" id="SSF47090">
    <property type="entry name" value="PGBD-like"/>
    <property type="match status" value="2"/>
</dbReference>
<name>D7CN91_SYNLT</name>
<evidence type="ECO:0000256" key="1">
    <source>
        <dbReference type="ARBA" id="ARBA00022729"/>
    </source>
</evidence>
<proteinExistence type="predicted"/>
<dbReference type="Pfam" id="PF01471">
    <property type="entry name" value="PG_binding_1"/>
    <property type="match status" value="2"/>
</dbReference>
<reference evidence="5" key="1">
    <citation type="journal article" date="2010" name="Stand. Genomic Sci.">
        <title>Complete genome sequence of Syntrophothermus lipocalidus type strain (TGB-C1T).</title>
        <authorList>
            <consortium name="US DOE Joint Genome Institute (JGI-PGF)"/>
            <person name="Djao O."/>
            <person name="Zhang X."/>
            <person name="Lucas S."/>
            <person name="Lapidus A."/>
            <person name="Glavina Del Rio T."/>
            <person name="Nolan M."/>
            <person name="Tice H."/>
            <person name="Cheng J."/>
            <person name="Han C."/>
            <person name="Tapia R."/>
            <person name="Goodwin L."/>
            <person name="Pitluck S."/>
            <person name="Liolios K."/>
            <person name="Ivanova N."/>
            <person name="Mavromatis K."/>
            <person name="Mikhailova N."/>
            <person name="Ovchinnikova G."/>
            <person name="Pati A."/>
            <person name="Brambilla E."/>
            <person name="Chen A."/>
            <person name="Palaniappan K."/>
            <person name="Land M."/>
            <person name="Hauser L."/>
            <person name="Chang Y."/>
            <person name="Jeffries C."/>
            <person name="Rohde M."/>
            <person name="Sikorski J."/>
            <person name="Spring S."/>
            <person name="Goker M."/>
            <person name="Detter J."/>
            <person name="Woyke T."/>
            <person name="Bristow J."/>
            <person name="Eisen J."/>
            <person name="Markowitz V."/>
            <person name="Hugenholtz P."/>
            <person name="Kyrpides N."/>
            <person name="Klenk H."/>
        </authorList>
    </citation>
    <scope>NUCLEOTIDE SEQUENCE [LARGE SCALE GENOMIC DNA]</scope>
    <source>
        <strain evidence="5">DSM 12680 / TGB-C1</strain>
    </source>
</reference>
<dbReference type="InterPro" id="IPR036366">
    <property type="entry name" value="PGBDSf"/>
</dbReference>
<dbReference type="AlphaFoldDB" id="D7CN91"/>
<evidence type="ECO:0000313" key="4">
    <source>
        <dbReference type="EMBL" id="ADI02176.1"/>
    </source>
</evidence>
<dbReference type="STRING" id="643648.Slip_1413"/>
<evidence type="ECO:0000259" key="2">
    <source>
        <dbReference type="Pfam" id="PF01471"/>
    </source>
</evidence>
<reference evidence="4 5" key="2">
    <citation type="journal article" date="2010" name="Stand. Genomic Sci.">
        <title>Complete genome sequence of Syntrophothermus lipocalidus type strain (TGB-C1).</title>
        <authorList>
            <person name="Djao O.D."/>
            <person name="Zhang X."/>
            <person name="Lucas S."/>
            <person name="Lapidus A."/>
            <person name="Del Rio T.G."/>
            <person name="Nolan M."/>
            <person name="Tice H."/>
            <person name="Cheng J.F."/>
            <person name="Han C."/>
            <person name="Tapia R."/>
            <person name="Goodwin L."/>
            <person name="Pitluck S."/>
            <person name="Liolios K."/>
            <person name="Ivanova N."/>
            <person name="Mavromatis K."/>
            <person name="Mikhailova N."/>
            <person name="Ovchinnikova G."/>
            <person name="Pati A."/>
            <person name="Brambilla E."/>
            <person name="Chen A."/>
            <person name="Palaniappan K."/>
            <person name="Land M."/>
            <person name="Hauser L."/>
            <person name="Chang Y.J."/>
            <person name="Jeffries C.D."/>
            <person name="Rohde M."/>
            <person name="Sikorski J."/>
            <person name="Spring S."/>
            <person name="Goker M."/>
            <person name="Detter J.C."/>
            <person name="Woyke T."/>
            <person name="Bristow J."/>
            <person name="Eisen J.A."/>
            <person name="Markowitz V."/>
            <person name="Hugenholtz P."/>
            <person name="Kyrpides N.C."/>
            <person name="Klenk H.P."/>
        </authorList>
    </citation>
    <scope>NUCLEOTIDE SEQUENCE [LARGE SCALE GENOMIC DNA]</scope>
    <source>
        <strain evidence="5">DSM 12680 / TGB-C1</strain>
    </source>
</reference>
<dbReference type="KEGG" id="slp:Slip_1413"/>
<evidence type="ECO:0000313" key="5">
    <source>
        <dbReference type="Proteomes" id="UP000000378"/>
    </source>
</evidence>
<dbReference type="GO" id="GO:0019867">
    <property type="term" value="C:outer membrane"/>
    <property type="evidence" value="ECO:0007669"/>
    <property type="project" value="InterPro"/>
</dbReference>
<feature type="domain" description="Peptidoglycan binding-like" evidence="2">
    <location>
        <begin position="115"/>
        <end position="171"/>
    </location>
</feature>
<accession>D7CN91</accession>
<dbReference type="Gene3D" id="1.10.101.10">
    <property type="entry name" value="PGBD-like superfamily/PGBD"/>
    <property type="match status" value="2"/>
</dbReference>
<dbReference type="InterPro" id="IPR002477">
    <property type="entry name" value="Peptidoglycan-bd-like"/>
</dbReference>
<keyword evidence="1" id="KW-0732">Signal</keyword>
<protein>
    <submittedName>
        <fullName evidence="4">3D domain protein</fullName>
    </submittedName>
</protein>
<dbReference type="eggNOG" id="COG3584">
    <property type="taxonomic scope" value="Bacteria"/>
</dbReference>
<feature type="domain" description="Peptidoglycan binding-like" evidence="2">
    <location>
        <begin position="47"/>
        <end position="102"/>
    </location>
</feature>
<evidence type="ECO:0000259" key="3">
    <source>
        <dbReference type="Pfam" id="PF06725"/>
    </source>
</evidence>
<dbReference type="InterPro" id="IPR051933">
    <property type="entry name" value="Resuscitation_pf_RpfB"/>
</dbReference>
<dbReference type="GO" id="GO:0004553">
    <property type="term" value="F:hydrolase activity, hydrolyzing O-glycosyl compounds"/>
    <property type="evidence" value="ECO:0007669"/>
    <property type="project" value="InterPro"/>
</dbReference>
<dbReference type="PANTHER" id="PTHR39160">
    <property type="entry name" value="CELL WALL-BINDING PROTEIN YOCH"/>
    <property type="match status" value="1"/>
</dbReference>
<feature type="domain" description="3D" evidence="3">
    <location>
        <begin position="231"/>
        <end position="288"/>
    </location>
</feature>
<dbReference type="Pfam" id="PF06725">
    <property type="entry name" value="3D"/>
    <property type="match status" value="1"/>
</dbReference>
<dbReference type="HOGENOM" id="CLU_1052324_0_0_9"/>
<organism evidence="4 5">
    <name type="scientific">Syntrophothermus lipocalidus (strain DSM 12680 / TGB-C1)</name>
    <dbReference type="NCBI Taxonomy" id="643648"/>
    <lineage>
        <taxon>Bacteria</taxon>
        <taxon>Bacillati</taxon>
        <taxon>Bacillota</taxon>
        <taxon>Clostridia</taxon>
        <taxon>Eubacteriales</taxon>
        <taxon>Syntrophomonadaceae</taxon>
        <taxon>Syntrophothermus</taxon>
    </lineage>
</organism>
<dbReference type="GO" id="GO:0009254">
    <property type="term" value="P:peptidoglycan turnover"/>
    <property type="evidence" value="ECO:0007669"/>
    <property type="project" value="InterPro"/>
</dbReference>
<dbReference type="InterPro" id="IPR036908">
    <property type="entry name" value="RlpA-like_sf"/>
</dbReference>
<dbReference type="RefSeq" id="WP_013175578.1">
    <property type="nucleotide sequence ID" value="NC_014220.1"/>
</dbReference>
<dbReference type="PANTHER" id="PTHR39160:SF4">
    <property type="entry name" value="RESUSCITATION-PROMOTING FACTOR RPFB"/>
    <property type="match status" value="1"/>
</dbReference>
<dbReference type="Proteomes" id="UP000000378">
    <property type="component" value="Chromosome"/>
</dbReference>
<dbReference type="InterPro" id="IPR010611">
    <property type="entry name" value="3D_dom"/>
</dbReference>
<dbReference type="eggNOG" id="COG3409">
    <property type="taxonomic scope" value="Bacteria"/>
</dbReference>
<gene>
    <name evidence="4" type="ordered locus">Slip_1413</name>
</gene>
<dbReference type="InterPro" id="IPR036365">
    <property type="entry name" value="PGBD-like_sf"/>
</dbReference>
<dbReference type="SUPFAM" id="SSF50685">
    <property type="entry name" value="Barwin-like endoglucanases"/>
    <property type="match status" value="1"/>
</dbReference>